<dbReference type="AlphaFoldDB" id="A0A812B9P9"/>
<name>A0A812B9P9_ACAPH</name>
<dbReference type="SUPFAM" id="SSF52200">
    <property type="entry name" value="Toll/Interleukin receptor TIR domain"/>
    <property type="match status" value="1"/>
</dbReference>
<proteinExistence type="predicted"/>
<dbReference type="Pfam" id="PF01582">
    <property type="entry name" value="TIR"/>
    <property type="match status" value="1"/>
</dbReference>
<dbReference type="PROSITE" id="PS50104">
    <property type="entry name" value="TIR"/>
    <property type="match status" value="1"/>
</dbReference>
<keyword evidence="3" id="KW-0732">Signal</keyword>
<dbReference type="SMART" id="SM00255">
    <property type="entry name" value="TIR"/>
    <property type="match status" value="1"/>
</dbReference>
<dbReference type="Proteomes" id="UP000597762">
    <property type="component" value="Unassembled WGS sequence"/>
</dbReference>
<evidence type="ECO:0000256" key="5">
    <source>
        <dbReference type="ARBA" id="ARBA00023136"/>
    </source>
</evidence>
<evidence type="ECO:0000313" key="8">
    <source>
        <dbReference type="Proteomes" id="UP000597762"/>
    </source>
</evidence>
<dbReference type="PANTHER" id="PTHR24365:SF541">
    <property type="entry name" value="PROTEIN TOLL-RELATED"/>
    <property type="match status" value="1"/>
</dbReference>
<dbReference type="GO" id="GO:0038023">
    <property type="term" value="F:signaling receptor activity"/>
    <property type="evidence" value="ECO:0007669"/>
    <property type="project" value="TreeGrafter"/>
</dbReference>
<evidence type="ECO:0000259" key="6">
    <source>
        <dbReference type="PROSITE" id="PS50104"/>
    </source>
</evidence>
<comment type="caution">
    <text evidence="7">The sequence shown here is derived from an EMBL/GenBank/DDBJ whole genome shotgun (WGS) entry which is preliminary data.</text>
</comment>
<feature type="domain" description="TIR" evidence="6">
    <location>
        <begin position="14"/>
        <end position="155"/>
    </location>
</feature>
<keyword evidence="4" id="KW-1133">Transmembrane helix</keyword>
<evidence type="ECO:0000313" key="7">
    <source>
        <dbReference type="EMBL" id="CAE1173594.1"/>
    </source>
</evidence>
<reference evidence="7" key="1">
    <citation type="submission" date="2021-01" db="EMBL/GenBank/DDBJ databases">
        <authorList>
            <person name="Li R."/>
            <person name="Bekaert M."/>
        </authorList>
    </citation>
    <scope>NUCLEOTIDE SEQUENCE</scope>
    <source>
        <strain evidence="7">Farmed</strain>
    </source>
</reference>
<evidence type="ECO:0000256" key="4">
    <source>
        <dbReference type="ARBA" id="ARBA00022989"/>
    </source>
</evidence>
<dbReference type="InterPro" id="IPR000157">
    <property type="entry name" value="TIR_dom"/>
</dbReference>
<organism evidence="7 8">
    <name type="scientific">Acanthosepion pharaonis</name>
    <name type="common">Pharaoh cuttlefish</name>
    <name type="synonym">Sepia pharaonis</name>
    <dbReference type="NCBI Taxonomy" id="158019"/>
    <lineage>
        <taxon>Eukaryota</taxon>
        <taxon>Metazoa</taxon>
        <taxon>Spiralia</taxon>
        <taxon>Lophotrochozoa</taxon>
        <taxon>Mollusca</taxon>
        <taxon>Cephalopoda</taxon>
        <taxon>Coleoidea</taxon>
        <taxon>Decapodiformes</taxon>
        <taxon>Sepiida</taxon>
        <taxon>Sepiina</taxon>
        <taxon>Sepiidae</taxon>
        <taxon>Acanthosepion</taxon>
    </lineage>
</organism>
<dbReference type="EMBL" id="CAHIKZ030000424">
    <property type="protein sequence ID" value="CAE1173594.1"/>
    <property type="molecule type" value="Genomic_DNA"/>
</dbReference>
<gene>
    <name evidence="7" type="ORF">SPHA_12742</name>
</gene>
<evidence type="ECO:0000256" key="1">
    <source>
        <dbReference type="ARBA" id="ARBA00004370"/>
    </source>
</evidence>
<keyword evidence="2" id="KW-0812">Transmembrane</keyword>
<evidence type="ECO:0000256" key="2">
    <source>
        <dbReference type="ARBA" id="ARBA00022692"/>
    </source>
</evidence>
<accession>A0A812B9P9</accession>
<protein>
    <recommendedName>
        <fullName evidence="6">TIR domain-containing protein</fullName>
    </recommendedName>
</protein>
<dbReference type="GO" id="GO:0005886">
    <property type="term" value="C:plasma membrane"/>
    <property type="evidence" value="ECO:0007669"/>
    <property type="project" value="TreeGrafter"/>
</dbReference>
<dbReference type="GO" id="GO:0007165">
    <property type="term" value="P:signal transduction"/>
    <property type="evidence" value="ECO:0007669"/>
    <property type="project" value="InterPro"/>
</dbReference>
<comment type="subcellular location">
    <subcellularLocation>
        <location evidence="1">Membrane</location>
    </subcellularLocation>
</comment>
<sequence>MNLSRFRRRSKIYRPFDVFLIYDETDKNCQKWLESTFLPKLENGPKAFKIFIPDRNNANLERRLSIASNSTELIKQCKCTVMIVSRDIAGNSWSSMCLQAAISWALKEPSHKVILVFYGNVNISTLDDEIKRKIQRRDYLTARGRCFWYRLEYELPKPTVNGQEITEHEARMEEDTAIIHNSVVIDNTSYV</sequence>
<dbReference type="PANTHER" id="PTHR24365">
    <property type="entry name" value="TOLL-LIKE RECEPTOR"/>
    <property type="match status" value="1"/>
</dbReference>
<keyword evidence="5" id="KW-0472">Membrane</keyword>
<evidence type="ECO:0000256" key="3">
    <source>
        <dbReference type="ARBA" id="ARBA00022729"/>
    </source>
</evidence>
<keyword evidence="8" id="KW-1185">Reference proteome</keyword>
<dbReference type="Gene3D" id="3.40.50.10140">
    <property type="entry name" value="Toll/interleukin-1 receptor homology (TIR) domain"/>
    <property type="match status" value="1"/>
</dbReference>
<dbReference type="InterPro" id="IPR035897">
    <property type="entry name" value="Toll_tir_struct_dom_sf"/>
</dbReference>
<dbReference type="OrthoDB" id="2015831at2759"/>